<gene>
    <name evidence="12" type="ordered locus">HacjB3_18423</name>
    <name evidence="13" type="ORF">C497_06494</name>
</gene>
<dbReference type="eggNOG" id="arCOG01548">
    <property type="taxonomic scope" value="Archaea"/>
</dbReference>
<dbReference type="GO" id="GO:0005886">
    <property type="term" value="C:plasma membrane"/>
    <property type="evidence" value="ECO:0007669"/>
    <property type="project" value="UniProtKB-SubCell"/>
</dbReference>
<name>D8JCC0_HALJB</name>
<dbReference type="PROSITE" id="PS00542">
    <property type="entry name" value="COMPLEX1_30K"/>
    <property type="match status" value="1"/>
</dbReference>
<evidence type="ECO:0000313" key="14">
    <source>
        <dbReference type="Proteomes" id="UP000000390"/>
    </source>
</evidence>
<evidence type="ECO:0000256" key="6">
    <source>
        <dbReference type="ARBA" id="ARBA00023136"/>
    </source>
</evidence>
<evidence type="ECO:0000256" key="9">
    <source>
        <dbReference type="ARBA" id="ARBA00047712"/>
    </source>
</evidence>
<evidence type="ECO:0000313" key="15">
    <source>
        <dbReference type="Proteomes" id="UP000011645"/>
    </source>
</evidence>
<dbReference type="EMBL" id="CP002064">
    <property type="protein sequence ID" value="ADJ17027.1"/>
    <property type="molecule type" value="Genomic_DNA"/>
</dbReference>
<evidence type="ECO:0000313" key="13">
    <source>
        <dbReference type="EMBL" id="ELY38810.1"/>
    </source>
</evidence>
<proteinExistence type="inferred from homology"/>
<comment type="catalytic activity">
    <reaction evidence="9">
        <text>a quinone + NADH + 5 H(+)(in) = a quinol + NAD(+) + 4 H(+)(out)</text>
        <dbReference type="Rhea" id="RHEA:57888"/>
        <dbReference type="ChEBI" id="CHEBI:15378"/>
        <dbReference type="ChEBI" id="CHEBI:24646"/>
        <dbReference type="ChEBI" id="CHEBI:57540"/>
        <dbReference type="ChEBI" id="CHEBI:57945"/>
        <dbReference type="ChEBI" id="CHEBI:132124"/>
    </reaction>
</comment>
<dbReference type="InterPro" id="IPR001135">
    <property type="entry name" value="NADH_Q_OxRdtase_suD"/>
</dbReference>
<dbReference type="PANTHER" id="PTHR11993">
    <property type="entry name" value="NADH-UBIQUINONE OXIDOREDUCTASE 49 KDA SUBUNIT"/>
    <property type="match status" value="1"/>
</dbReference>
<keyword evidence="4" id="KW-1003">Cell membrane</keyword>
<dbReference type="GO" id="GO:0051287">
    <property type="term" value="F:NAD binding"/>
    <property type="evidence" value="ECO:0007669"/>
    <property type="project" value="InterPro"/>
</dbReference>
<keyword evidence="3" id="KW-0813">Transport</keyword>
<keyword evidence="7" id="KW-0511">Multifunctional enzyme</keyword>
<comment type="subcellular location">
    <subcellularLocation>
        <location evidence="1">Cell membrane</location>
        <topology evidence="1">Peripheral membrane protein</topology>
    </subcellularLocation>
</comment>
<geneLocation type="plasmid" evidence="12 14">
    <name>2</name>
</geneLocation>
<dbReference type="EMBL" id="AOHV01000019">
    <property type="protein sequence ID" value="ELY38810.1"/>
    <property type="molecule type" value="Genomic_DNA"/>
</dbReference>
<reference evidence="12 14" key="1">
    <citation type="journal article" date="2010" name="J. Bacteriol.">
        <title>Complete genome sequence of Halalkalicoccus jeotgali B3(T), an extremely halophilic archaeon.</title>
        <authorList>
            <person name="Roh S.W."/>
            <person name="Nam Y.D."/>
            <person name="Nam S.H."/>
            <person name="Choi S.H."/>
            <person name="Park H.S."/>
            <person name="Bae J.W."/>
        </authorList>
    </citation>
    <scope>NUCLEOTIDE SEQUENCE [LARGE SCALE GENOMIC DNA]</scope>
    <source>
        <strain evidence="12">B3</strain>
        <strain evidence="14">DSM 18796 / CECT 7217 / JCM 14584 / KCTC 4019 / B3</strain>
        <plasmid evidence="14">2</plasmid>
    </source>
</reference>
<keyword evidence="5" id="KW-0520">NAD</keyword>
<dbReference type="InterPro" id="IPR020396">
    <property type="entry name" value="NADH_UbQ_OxRdtase_CS"/>
</dbReference>
<reference evidence="13 15" key="2">
    <citation type="journal article" date="2014" name="PLoS Genet.">
        <title>Phylogenetically driven sequencing of extremely halophilic archaea reveals strategies for static and dynamic osmo-response.</title>
        <authorList>
            <person name="Becker E.A."/>
            <person name="Seitzer P.M."/>
            <person name="Tritt A."/>
            <person name="Larsen D."/>
            <person name="Krusor M."/>
            <person name="Yao A.I."/>
            <person name="Wu D."/>
            <person name="Madern D."/>
            <person name="Eisen J.A."/>
            <person name="Darling A.E."/>
            <person name="Facciotti M.T."/>
        </authorList>
    </citation>
    <scope>NUCLEOTIDE SEQUENCE [LARGE SCALE GENOMIC DNA]</scope>
    <source>
        <strain evidence="13">B3</strain>
        <strain evidence="15">DSM 18796 / CECT 7217 / JCM 14584 / KCTC 4019 / B3</strain>
    </source>
</reference>
<evidence type="ECO:0000256" key="3">
    <source>
        <dbReference type="ARBA" id="ARBA00022448"/>
    </source>
</evidence>
<dbReference type="GO" id="GO:0008137">
    <property type="term" value="F:NADH dehydrogenase (ubiquinone) activity"/>
    <property type="evidence" value="ECO:0007669"/>
    <property type="project" value="InterPro"/>
</dbReference>
<evidence type="ECO:0000256" key="2">
    <source>
        <dbReference type="ARBA" id="ARBA00010019"/>
    </source>
</evidence>
<dbReference type="InterPro" id="IPR037232">
    <property type="entry name" value="NADH_quin_OxRdtase_su_C/D-like"/>
</dbReference>
<dbReference type="Gene3D" id="3.30.460.80">
    <property type="entry name" value="NADH:ubiquinone oxidoreductase, 30kDa subunit"/>
    <property type="match status" value="1"/>
</dbReference>
<protein>
    <submittedName>
        <fullName evidence="12">NADH dehydrogenase-like complex subunit CD</fullName>
    </submittedName>
</protein>
<dbReference type="InterPro" id="IPR001268">
    <property type="entry name" value="NADH_UbQ_OxRdtase_30kDa_su"/>
</dbReference>
<keyword evidence="6" id="KW-0472">Membrane</keyword>
<feature type="domain" description="NADH-quinone oxidoreductase subunit D" evidence="11">
    <location>
        <begin position="300"/>
        <end position="548"/>
    </location>
</feature>
<accession>D8JCC0</accession>
<evidence type="ECO:0000256" key="7">
    <source>
        <dbReference type="ARBA" id="ARBA00023268"/>
    </source>
</evidence>
<evidence type="ECO:0000313" key="12">
    <source>
        <dbReference type="EMBL" id="ADJ17027.1"/>
    </source>
</evidence>
<evidence type="ECO:0000256" key="1">
    <source>
        <dbReference type="ARBA" id="ARBA00004202"/>
    </source>
</evidence>
<dbReference type="GO" id="GO:0016651">
    <property type="term" value="F:oxidoreductase activity, acting on NAD(P)H"/>
    <property type="evidence" value="ECO:0007669"/>
    <property type="project" value="InterPro"/>
</dbReference>
<dbReference type="PANTHER" id="PTHR11993:SF10">
    <property type="entry name" value="NADH DEHYDROGENASE [UBIQUINONE] IRON-SULFUR PROTEIN 2, MITOCHONDRIAL"/>
    <property type="match status" value="1"/>
</dbReference>
<evidence type="ECO:0000256" key="8">
    <source>
        <dbReference type="ARBA" id="ARBA00038617"/>
    </source>
</evidence>
<evidence type="ECO:0000256" key="5">
    <source>
        <dbReference type="ARBA" id="ARBA00023027"/>
    </source>
</evidence>
<comment type="subunit">
    <text evidence="8">NDH-1 is composed of 13 different subunits. Subunits NuoB, CD, E, F, and G constitute the peripheral sector of the complex.</text>
</comment>
<dbReference type="GeneID" id="9421474"/>
<dbReference type="AlphaFoldDB" id="D8JCC0"/>
<dbReference type="OrthoDB" id="43567at2157"/>
<evidence type="ECO:0000259" key="10">
    <source>
        <dbReference type="Pfam" id="PF00329"/>
    </source>
</evidence>
<dbReference type="InterPro" id="IPR029014">
    <property type="entry name" value="NiFe-Hase_large"/>
</dbReference>
<dbReference type="PATRIC" id="fig|795797.18.peg.3575"/>
<keyword evidence="12" id="KW-0614">Plasmid</keyword>
<comment type="similarity">
    <text evidence="2">In the C-terminal section; belongs to the complex I 49 kDa subunit family.</text>
</comment>
<sequence>MQQRQRSTADRLIDKAATALPSEAIIDRESHENAPAVVIRADQVRRVLSTFRSEAGLDHCSCVTAQEYEDRFETVYHLTSYDNRTCELSVIVPTTKDNPVSESAVPVYRTAEWHEREAYDLLGIEYEDHPDLRRILLPETWQGHPLRMAYDQNQPQIVTLREHANPIQEDHREAETDTMFLNIGPHHPSTHGVLHLKTTLDGEQVIDVEPDIGYIHRCEEQMCQQGTYRHQIMPYPDRWDWGGAGLLNEWAYARVIEDLADITVPEYAQVIRTLSAELSRILSHLLATATYALDVSGEFTATFMYCFRDRELVQDILTDLTGQRMMFNYFRVGGVAWDIPEPYEEFFEDVQTFINDLPRKLDEYHDLLTSNEVFQIRTVGTGELPPKIAKAYGATGPVVRGSGIDYDLRQDDPYGYYDRLNWDVITEDGCDNFSRVLVRLREIEESAAIIDQCVDLLADWPKGERTCQANVQRTLKPSGECYRAVEGAKGELGIYIRADGTETPARFKIRGPSFSNLSALPAIANGEFVADLVATLGSLDAIMGEVDR</sequence>
<dbReference type="HOGENOM" id="CLU_015134_3_2_2"/>
<dbReference type="Pfam" id="PF00329">
    <property type="entry name" value="Complex1_30kDa"/>
    <property type="match status" value="1"/>
</dbReference>
<evidence type="ECO:0000259" key="11">
    <source>
        <dbReference type="Pfam" id="PF00346"/>
    </source>
</evidence>
<dbReference type="SUPFAM" id="SSF56762">
    <property type="entry name" value="HydB/Nqo4-like"/>
    <property type="match status" value="1"/>
</dbReference>
<dbReference type="GO" id="GO:0048038">
    <property type="term" value="F:quinone binding"/>
    <property type="evidence" value="ECO:0007669"/>
    <property type="project" value="InterPro"/>
</dbReference>
<keyword evidence="15" id="KW-1185">Reference proteome</keyword>
<dbReference type="Pfam" id="PF00346">
    <property type="entry name" value="Complex1_49kDa"/>
    <property type="match status" value="1"/>
</dbReference>
<dbReference type="KEGG" id="hje:HacjB3_18423"/>
<organism evidence="12 14">
    <name type="scientific">Halalkalicoccus jeotgali (strain DSM 18796 / CECT 7217 / JCM 14584 / KCTC 4019 / B3)</name>
    <dbReference type="NCBI Taxonomy" id="795797"/>
    <lineage>
        <taxon>Archaea</taxon>
        <taxon>Methanobacteriati</taxon>
        <taxon>Methanobacteriota</taxon>
        <taxon>Stenosarchaea group</taxon>
        <taxon>Halobacteria</taxon>
        <taxon>Halobacteriales</taxon>
        <taxon>Halococcaceae</taxon>
        <taxon>Halalkalicoccus</taxon>
    </lineage>
</organism>
<dbReference type="NCBIfam" id="NF004739">
    <property type="entry name" value="PRK06075.1"/>
    <property type="match status" value="1"/>
</dbReference>
<dbReference type="RefSeq" id="WP_008415385.1">
    <property type="nucleotide sequence ID" value="NC_014299.1"/>
</dbReference>
<dbReference type="Proteomes" id="UP000000390">
    <property type="component" value="Plasmid 2"/>
</dbReference>
<dbReference type="InterPro" id="IPR022885">
    <property type="entry name" value="NDH1_su_D/H"/>
</dbReference>
<dbReference type="Proteomes" id="UP000011645">
    <property type="component" value="Unassembled WGS sequence"/>
</dbReference>
<evidence type="ECO:0000256" key="4">
    <source>
        <dbReference type="ARBA" id="ARBA00022475"/>
    </source>
</evidence>
<feature type="domain" description="NADH:ubiquinone oxidoreductase 30kDa subunit" evidence="10">
    <location>
        <begin position="37"/>
        <end position="154"/>
    </location>
</feature>
<dbReference type="SUPFAM" id="SSF143243">
    <property type="entry name" value="Nqo5-like"/>
    <property type="match status" value="1"/>
</dbReference>
<dbReference type="Gene3D" id="1.10.645.10">
    <property type="entry name" value="Cytochrome-c3 Hydrogenase, chain B"/>
    <property type="match status" value="1"/>
</dbReference>